<dbReference type="Proteomes" id="UP000297065">
    <property type="component" value="Chromosome"/>
</dbReference>
<dbReference type="EMBL" id="CP036295">
    <property type="protein sequence ID" value="QCC86814.1"/>
    <property type="molecule type" value="Genomic_DNA"/>
</dbReference>
<dbReference type="OrthoDB" id="9804204at2"/>
<protein>
    <recommendedName>
        <fullName evidence="9">L,D-TPase catalytic domain-containing protein</fullName>
    </recommendedName>
</protein>
<evidence type="ECO:0000256" key="2">
    <source>
        <dbReference type="ARBA" id="ARBA00005992"/>
    </source>
</evidence>
<keyword evidence="3" id="KW-0808">Transferase</keyword>
<dbReference type="GO" id="GO:0071555">
    <property type="term" value="P:cell wall organization"/>
    <property type="evidence" value="ECO:0007669"/>
    <property type="project" value="UniProtKB-UniRule"/>
</dbReference>
<dbReference type="PROSITE" id="PS51257">
    <property type="entry name" value="PROKAR_LIPOPROTEIN"/>
    <property type="match status" value="1"/>
</dbReference>
<keyword evidence="6 7" id="KW-0961">Cell wall biogenesis/degradation</keyword>
<keyword evidence="4 7" id="KW-0133">Cell shape</keyword>
<comment type="similarity">
    <text evidence="2">Belongs to the YkuD family.</text>
</comment>
<dbReference type="GO" id="GO:0008360">
    <property type="term" value="P:regulation of cell shape"/>
    <property type="evidence" value="ECO:0007669"/>
    <property type="project" value="UniProtKB-UniRule"/>
</dbReference>
<dbReference type="InterPro" id="IPR038063">
    <property type="entry name" value="Transpep_catalytic_dom"/>
</dbReference>
<evidence type="ECO:0000256" key="8">
    <source>
        <dbReference type="SAM" id="SignalP"/>
    </source>
</evidence>
<evidence type="ECO:0000256" key="3">
    <source>
        <dbReference type="ARBA" id="ARBA00022679"/>
    </source>
</evidence>
<evidence type="ECO:0000259" key="9">
    <source>
        <dbReference type="PROSITE" id="PS52029"/>
    </source>
</evidence>
<keyword evidence="5 7" id="KW-0573">Peptidoglycan synthesis</keyword>
<evidence type="ECO:0000313" key="10">
    <source>
        <dbReference type="EMBL" id="QCC86814.1"/>
    </source>
</evidence>
<dbReference type="Pfam" id="PF03734">
    <property type="entry name" value="YkuD"/>
    <property type="match status" value="1"/>
</dbReference>
<feature type="active site" description="Nucleophile" evidence="7">
    <location>
        <position position="180"/>
    </location>
</feature>
<evidence type="ECO:0000313" key="11">
    <source>
        <dbReference type="Proteomes" id="UP000297065"/>
    </source>
</evidence>
<comment type="pathway">
    <text evidence="1 7">Cell wall biogenesis; peptidoglycan biosynthesis.</text>
</comment>
<dbReference type="AlphaFoldDB" id="A0A4P7UPE5"/>
<dbReference type="UniPathway" id="UPA00219"/>
<feature type="active site" description="Proton donor/acceptor" evidence="7">
    <location>
        <position position="170"/>
    </location>
</feature>
<feature type="domain" description="L,D-TPase catalytic" evidence="9">
    <location>
        <begin position="32"/>
        <end position="204"/>
    </location>
</feature>
<dbReference type="GO" id="GO:0004180">
    <property type="term" value="F:carboxypeptidase activity"/>
    <property type="evidence" value="ECO:0007669"/>
    <property type="project" value="UniProtKB-ARBA"/>
</dbReference>
<reference evidence="10 11" key="1">
    <citation type="submission" date="2019-02" db="EMBL/GenBank/DDBJ databases">
        <title>Complete Genome Sequence of Desulfovibrio desulfuricans IC1, a Sulfonate Utilizing Anaerobe.</title>
        <authorList>
            <person name="Day L.A."/>
            <person name="De Leon K.B."/>
            <person name="Wall J.D."/>
        </authorList>
    </citation>
    <scope>NUCLEOTIDE SEQUENCE [LARGE SCALE GENOMIC DNA]</scope>
    <source>
        <strain evidence="10 11">IC1</strain>
    </source>
</reference>
<organism evidence="10 11">
    <name type="scientific">Desulfovibrio desulfuricans</name>
    <dbReference type="NCBI Taxonomy" id="876"/>
    <lineage>
        <taxon>Bacteria</taxon>
        <taxon>Pseudomonadati</taxon>
        <taxon>Thermodesulfobacteriota</taxon>
        <taxon>Desulfovibrionia</taxon>
        <taxon>Desulfovibrionales</taxon>
        <taxon>Desulfovibrionaceae</taxon>
        <taxon>Desulfovibrio</taxon>
    </lineage>
</organism>
<evidence type="ECO:0000256" key="7">
    <source>
        <dbReference type="PROSITE-ProRule" id="PRU01373"/>
    </source>
</evidence>
<dbReference type="PROSITE" id="PS52029">
    <property type="entry name" value="LD_TPASE"/>
    <property type="match status" value="1"/>
</dbReference>
<evidence type="ECO:0000256" key="4">
    <source>
        <dbReference type="ARBA" id="ARBA00022960"/>
    </source>
</evidence>
<keyword evidence="8" id="KW-0732">Signal</keyword>
<dbReference type="PANTHER" id="PTHR38589">
    <property type="entry name" value="BLR0621 PROTEIN"/>
    <property type="match status" value="1"/>
</dbReference>
<name>A0A4P7UPE5_DESDE</name>
<dbReference type="GO" id="GO:0016740">
    <property type="term" value="F:transferase activity"/>
    <property type="evidence" value="ECO:0007669"/>
    <property type="project" value="UniProtKB-KW"/>
</dbReference>
<gene>
    <name evidence="10" type="ORF">DDIC_13180</name>
</gene>
<proteinExistence type="inferred from homology"/>
<feature type="chain" id="PRO_5020182857" description="L,D-TPase catalytic domain-containing protein" evidence="8">
    <location>
        <begin position="22"/>
        <end position="215"/>
    </location>
</feature>
<dbReference type="CDD" id="cd16913">
    <property type="entry name" value="YkuD_like"/>
    <property type="match status" value="1"/>
</dbReference>
<dbReference type="PANTHER" id="PTHR38589:SF1">
    <property type="entry name" value="BLR0621 PROTEIN"/>
    <property type="match status" value="1"/>
</dbReference>
<dbReference type="SUPFAM" id="SSF141523">
    <property type="entry name" value="L,D-transpeptidase catalytic domain-like"/>
    <property type="match status" value="1"/>
</dbReference>
<sequence length="215" mass="23304">MRKIFFPLCLLLLMIICGCNSKSDWQDAPTQIEVVASGTTGTLVVYANANGKREELLRTDAYVGKNGCSTEKREGDGKTPVGVYEIRRGFGLAMPPAVNIAYTQLTGGEQWVDDAASTRYNQWVTKDTTPVDWNSAEDLPKETVAYRYVAVVEYNTANIVKGAGSAIFLHCSLGRPTSGCISVSEESMSKILGLIKPGTRIAIARSDAELKSIAK</sequence>
<dbReference type="InterPro" id="IPR005490">
    <property type="entry name" value="LD_TPept_cat_dom"/>
</dbReference>
<dbReference type="GO" id="GO:0009252">
    <property type="term" value="P:peptidoglycan biosynthetic process"/>
    <property type="evidence" value="ECO:0007669"/>
    <property type="project" value="UniProtKB-UniPathway"/>
</dbReference>
<accession>A0A4P7UPE5</accession>
<evidence type="ECO:0000256" key="6">
    <source>
        <dbReference type="ARBA" id="ARBA00023316"/>
    </source>
</evidence>
<feature type="signal peptide" evidence="8">
    <location>
        <begin position="1"/>
        <end position="21"/>
    </location>
</feature>
<evidence type="ECO:0000256" key="5">
    <source>
        <dbReference type="ARBA" id="ARBA00022984"/>
    </source>
</evidence>
<evidence type="ECO:0000256" key="1">
    <source>
        <dbReference type="ARBA" id="ARBA00004752"/>
    </source>
</evidence>
<dbReference type="RefSeq" id="WP_136400863.1">
    <property type="nucleotide sequence ID" value="NZ_CP036295.1"/>
</dbReference>